<evidence type="ECO:0000256" key="4">
    <source>
        <dbReference type="SAM" id="MobiDB-lite"/>
    </source>
</evidence>
<evidence type="ECO:0000313" key="10">
    <source>
        <dbReference type="Proteomes" id="UP001596161"/>
    </source>
</evidence>
<dbReference type="NCBIfam" id="NF041518">
    <property type="entry name" value="choice_anch_Q"/>
    <property type="match status" value="1"/>
</dbReference>
<dbReference type="InterPro" id="IPR006626">
    <property type="entry name" value="PbH1"/>
</dbReference>
<evidence type="ECO:0000256" key="3">
    <source>
        <dbReference type="ARBA" id="ARBA00023319"/>
    </source>
</evidence>
<dbReference type="SUPFAM" id="SSF51126">
    <property type="entry name" value="Pectin lyase-like"/>
    <property type="match status" value="2"/>
</dbReference>
<evidence type="ECO:0000259" key="6">
    <source>
        <dbReference type="Pfam" id="PF13229"/>
    </source>
</evidence>
<dbReference type="InterPro" id="IPR013783">
    <property type="entry name" value="Ig-like_fold"/>
</dbReference>
<keyword evidence="10" id="KW-1185">Reference proteome</keyword>
<comment type="caution">
    <text evidence="9">The sequence shown here is derived from an EMBL/GenBank/DDBJ whole genome shotgun (WGS) entry which is preliminary data.</text>
</comment>
<evidence type="ECO:0000313" key="9">
    <source>
        <dbReference type="EMBL" id="MFC5271067.1"/>
    </source>
</evidence>
<evidence type="ECO:0000259" key="7">
    <source>
        <dbReference type="Pfam" id="PF18962"/>
    </source>
</evidence>
<feature type="chain" id="PRO_5047303954" evidence="5">
    <location>
        <begin position="47"/>
        <end position="1414"/>
    </location>
</feature>
<keyword evidence="2" id="KW-0325">Glycoprotein</keyword>
<reference evidence="10" key="1">
    <citation type="journal article" date="2019" name="Int. J. Syst. Evol. Microbiol.">
        <title>The Global Catalogue of Microorganisms (GCM) 10K type strain sequencing project: providing services to taxonomists for standard genome sequencing and annotation.</title>
        <authorList>
            <consortium name="The Broad Institute Genomics Platform"/>
            <consortium name="The Broad Institute Genome Sequencing Center for Infectious Disease"/>
            <person name="Wu L."/>
            <person name="Ma J."/>
        </authorList>
    </citation>
    <scope>NUCLEOTIDE SEQUENCE [LARGE SCALE GENOMIC DNA]</scope>
    <source>
        <strain evidence="10">KACC 12602</strain>
    </source>
</reference>
<dbReference type="InterPro" id="IPR039448">
    <property type="entry name" value="Beta_helix"/>
</dbReference>
<dbReference type="Proteomes" id="UP001596161">
    <property type="component" value="Unassembled WGS sequence"/>
</dbReference>
<organism evidence="9 10">
    <name type="scientific">Adhaeribacter terreus</name>
    <dbReference type="NCBI Taxonomy" id="529703"/>
    <lineage>
        <taxon>Bacteria</taxon>
        <taxon>Pseudomonadati</taxon>
        <taxon>Bacteroidota</taxon>
        <taxon>Cytophagia</taxon>
        <taxon>Cytophagales</taxon>
        <taxon>Hymenobacteraceae</taxon>
        <taxon>Adhaeribacter</taxon>
    </lineage>
</organism>
<dbReference type="Pfam" id="PF18962">
    <property type="entry name" value="Por_Secre_tail"/>
    <property type="match status" value="1"/>
</dbReference>
<dbReference type="PANTHER" id="PTHR44427">
    <property type="entry name" value="CARCINOEMBRYONIC ANTIGEN-RELATED CELL ADHESION MOLECULE 19"/>
    <property type="match status" value="1"/>
</dbReference>
<dbReference type="InterPro" id="IPR050831">
    <property type="entry name" value="CEA_cell_adhesion"/>
</dbReference>
<evidence type="ECO:0000256" key="5">
    <source>
        <dbReference type="SAM" id="SignalP"/>
    </source>
</evidence>
<accession>A0ABW0E9K3</accession>
<sequence length="1414" mass="146143">MNKLLSFYSATKPPRQQQLKNRKAFSRLLLMLFAIGWAGVAQEAQAQRVTPGFYKTGTGTSGNTIPLNQASQKTQLLYAPGDFNATPSSGYITKIYFRNSAASASATYSNFKVSFLQNADASIPSTSFYTGLTTVHYAALQTVTASDTAGKWFEIPLQAPYFQYDNTQSLIIEIQYTAKTGGISTTTSTSTGNKRVSGQSLTATTGTANTTHNDFGMDIIPTTACTAPPTAGTATTSETNLCANTDFTLNLTGSSFGTGQTYQWETSATGTGGWTAVGPSSNSPIFTTSQTSGTHYYRAAVTCSGQTAYSTAVSVTSPALISGNFTINKNVPASATNFQTFADAINSLACGIGGPVTFDVVTGTGPYNEQVVIPEILGASATNTVTFNGNGNTVSAAPVSATRAMFKLDGADYVTINNFTIATTGTGTSDYGWGIHFMNGADNNTISNNTINIGSLSTSESNSVGIVFTNSATAVTTNGNNGNNNLITGNTISGGHKGIHVNGNASAATPGAGNNQIINNIIQNFYGTGIELDQANNTVIRNNNISRPARATVTTFYGVYMGDNSTGSIIDGNRIHNTHDGATSLTGTAYGIYTTSSDAVAGSENVIKNNLIYNFNNTGTTYGFYNTGSDGVYYYHNTVNFDNAASTGISRGFHQTTAATNIKFINNNIAINTGSPFADQRALYFNTVASVIQSNNNNLWVPKGTIGIYDGTTYATLADWQTANTTAPFDVNSVSVDPRFVNVATGNLQPTAYALNNAGQPLAAVTTDITGATRNATTPDIGAYEFDLAANDVGVTAITAPVSGCGLSAQENVTITVFNSGTASQTNIPVHYTLNNGTPVIGTVPGPLASGASVNFTFPTPANLATAGTYTLAASTDLSGDALANNDSIEITINSVPVVATFPYNQNFDSGNGGWLAGGRNSSWALGTPAKTIINSAASGTNSWVTSLTSDHNAFESSAVTSPCFNFTGLTNPGISMKVWWSIETDWDGAILQSSIDGGTTWQTVGAFGDPNNWYNSDSIDANPGNQPASLNGNFIGWSGTGTDGSGGWVTASHALTGLGGQANVRLRIAFASDLYTEEEGFAFDDIAIYEQPATPTVTAGGATTFCPGGSVVLTAASTTPGVAYQWLNNNVTIPGATAATYSATTAGSYTAVATLGIATSAASNAITVTITPAPAKPTISASGTTVICTGDSVMLTGATTTTGVTYQWLQNGTAVTGATTATFNAKAAGNYRLVVENASGCTDTSTVTAVTVNPRPATPTITQGGDSGQELTSSAATGNQWYLNGTAITGATAQTYQTTANGNYTVVVTDGGCPSDTSAAVNITNTGIKGAMAGMSVSVYPNPSNGKFNVKLVGYKHDAALELYSLTGQLIVKENVKAGQEVTKLQVKNLAAGTYLLKVVSEKGVQINKLIVE</sequence>
<feature type="signal peptide" evidence="5">
    <location>
        <begin position="1"/>
        <end position="46"/>
    </location>
</feature>
<dbReference type="InterPro" id="IPR026444">
    <property type="entry name" value="Secre_tail"/>
</dbReference>
<evidence type="ECO:0000256" key="2">
    <source>
        <dbReference type="ARBA" id="ARBA00023180"/>
    </source>
</evidence>
<dbReference type="NCBIfam" id="TIGR04183">
    <property type="entry name" value="Por_Secre_tail"/>
    <property type="match status" value="1"/>
</dbReference>
<dbReference type="Gene3D" id="2.160.20.10">
    <property type="entry name" value="Single-stranded right-handed beta-helix, Pectin lyase-like"/>
    <property type="match status" value="1"/>
</dbReference>
<dbReference type="SUPFAM" id="SSF48726">
    <property type="entry name" value="Immunoglobulin"/>
    <property type="match status" value="1"/>
</dbReference>
<keyword evidence="3" id="KW-0393">Immunoglobulin domain</keyword>
<dbReference type="SMART" id="SM00710">
    <property type="entry name" value="PbH1"/>
    <property type="match status" value="7"/>
</dbReference>
<dbReference type="Pfam" id="PF19081">
    <property type="entry name" value="Ig_7"/>
    <property type="match status" value="1"/>
</dbReference>
<dbReference type="EMBL" id="JBHSKT010000005">
    <property type="protein sequence ID" value="MFC5271067.1"/>
    <property type="molecule type" value="Genomic_DNA"/>
</dbReference>
<dbReference type="InterPro" id="IPR059226">
    <property type="entry name" value="Choice_anch_Q_dom"/>
</dbReference>
<keyword evidence="1 5" id="KW-0732">Signal</keyword>
<protein>
    <submittedName>
        <fullName evidence="9">T9SS type A sorting domain-containing protein</fullName>
    </submittedName>
</protein>
<dbReference type="Gene3D" id="2.60.40.10">
    <property type="entry name" value="Immunoglobulins"/>
    <property type="match status" value="2"/>
</dbReference>
<dbReference type="Pfam" id="PF13229">
    <property type="entry name" value="Beta_helix"/>
    <property type="match status" value="1"/>
</dbReference>
<feature type="domain" description="Ig-like" evidence="8">
    <location>
        <begin position="1175"/>
        <end position="1255"/>
    </location>
</feature>
<feature type="domain" description="Right handed beta helix" evidence="6">
    <location>
        <begin position="481"/>
        <end position="639"/>
    </location>
</feature>
<dbReference type="RefSeq" id="WP_378017433.1">
    <property type="nucleotide sequence ID" value="NZ_JBHSKT010000005.1"/>
</dbReference>
<proteinExistence type="predicted"/>
<feature type="domain" description="Secretion system C-terminal sorting" evidence="7">
    <location>
        <begin position="1340"/>
        <end position="1413"/>
    </location>
</feature>
<feature type="region of interest" description="Disordered" evidence="4">
    <location>
        <begin position="185"/>
        <end position="207"/>
    </location>
</feature>
<dbReference type="InterPro" id="IPR011050">
    <property type="entry name" value="Pectin_lyase_fold/virulence"/>
</dbReference>
<dbReference type="InterPro" id="IPR044023">
    <property type="entry name" value="Ig_7"/>
</dbReference>
<evidence type="ECO:0000259" key="8">
    <source>
        <dbReference type="Pfam" id="PF19081"/>
    </source>
</evidence>
<dbReference type="InterPro" id="IPR012334">
    <property type="entry name" value="Pectin_lyas_fold"/>
</dbReference>
<gene>
    <name evidence="9" type="ORF">ACFPIB_10630</name>
</gene>
<dbReference type="InterPro" id="IPR036179">
    <property type="entry name" value="Ig-like_dom_sf"/>
</dbReference>
<evidence type="ECO:0000256" key="1">
    <source>
        <dbReference type="ARBA" id="ARBA00022729"/>
    </source>
</evidence>
<name>A0ABW0E9K3_9BACT</name>
<dbReference type="PANTHER" id="PTHR44427:SF1">
    <property type="entry name" value="CARCINOEMBRYONIC ANTIGEN-RELATED CELL ADHESION MOLECULE 1"/>
    <property type="match status" value="1"/>
</dbReference>